<proteinExistence type="predicted"/>
<name>A0A8S1BN21_ARCPL</name>
<accession>A0A8S1BN21</accession>
<comment type="caution">
    <text evidence="1">The sequence shown here is derived from an EMBL/GenBank/DDBJ whole genome shotgun (WGS) entry which is preliminary data.</text>
</comment>
<reference evidence="1 2" key="1">
    <citation type="submission" date="2020-04" db="EMBL/GenBank/DDBJ databases">
        <authorList>
            <person name="Wallbank WR R."/>
            <person name="Pardo Diaz C."/>
            <person name="Kozak K."/>
            <person name="Martin S."/>
            <person name="Jiggins C."/>
            <person name="Moest M."/>
            <person name="Warren A I."/>
            <person name="Byers J.R.P. K."/>
            <person name="Montejo-Kovacevich G."/>
            <person name="Yen C E."/>
        </authorList>
    </citation>
    <scope>NUCLEOTIDE SEQUENCE [LARGE SCALE GENOMIC DNA]</scope>
</reference>
<evidence type="ECO:0000313" key="1">
    <source>
        <dbReference type="EMBL" id="CAB3258360.1"/>
    </source>
</evidence>
<evidence type="ECO:0000313" key="2">
    <source>
        <dbReference type="Proteomes" id="UP000494106"/>
    </source>
</evidence>
<dbReference type="Proteomes" id="UP000494106">
    <property type="component" value="Unassembled WGS sequence"/>
</dbReference>
<dbReference type="Gene3D" id="1.10.287.70">
    <property type="match status" value="1"/>
</dbReference>
<sequence>MYMYLSYISNDLSFRPTPYEQIYDRNLTETRGEIVTRIRDLFIKNQSLLLDDNIDILSYVEKDLEQYESNFTECMRHVNNNNIRKQTWTFWNAMFYSGTIFTTIAKIDSFIRFAMIMENVIGLVNERCNFCVTIGGDE</sequence>
<protein>
    <submittedName>
        <fullName evidence="1">Uncharacterized protein</fullName>
    </submittedName>
</protein>
<organism evidence="1 2">
    <name type="scientific">Arctia plantaginis</name>
    <name type="common">Wood tiger moth</name>
    <name type="synonym">Phalaena plantaginis</name>
    <dbReference type="NCBI Taxonomy" id="874455"/>
    <lineage>
        <taxon>Eukaryota</taxon>
        <taxon>Metazoa</taxon>
        <taxon>Ecdysozoa</taxon>
        <taxon>Arthropoda</taxon>
        <taxon>Hexapoda</taxon>
        <taxon>Insecta</taxon>
        <taxon>Pterygota</taxon>
        <taxon>Neoptera</taxon>
        <taxon>Endopterygota</taxon>
        <taxon>Lepidoptera</taxon>
        <taxon>Glossata</taxon>
        <taxon>Ditrysia</taxon>
        <taxon>Noctuoidea</taxon>
        <taxon>Erebidae</taxon>
        <taxon>Arctiinae</taxon>
        <taxon>Arctia</taxon>
    </lineage>
</organism>
<dbReference type="OrthoDB" id="297496at2759"/>
<dbReference type="EMBL" id="CADEBC010000598">
    <property type="protein sequence ID" value="CAB3258360.1"/>
    <property type="molecule type" value="Genomic_DNA"/>
</dbReference>
<keyword evidence="2" id="KW-1185">Reference proteome</keyword>
<dbReference type="AlphaFoldDB" id="A0A8S1BN21"/>
<gene>
    <name evidence="1" type="ORF">APLA_LOCUS16435</name>
</gene>